<sequence length="30" mass="3739">MKHIFLKTKYERSTEPLKRRHPMPLLIKVF</sequence>
<dbReference type="AlphaFoldDB" id="A0A368FWR3"/>
<evidence type="ECO:0000313" key="2">
    <source>
        <dbReference type="Proteomes" id="UP000252519"/>
    </source>
</evidence>
<gene>
    <name evidence="1" type="ORF">ANCCAN_18191</name>
</gene>
<dbReference type="Proteomes" id="UP000252519">
    <property type="component" value="Unassembled WGS sequence"/>
</dbReference>
<organism evidence="1 2">
    <name type="scientific">Ancylostoma caninum</name>
    <name type="common">Dog hookworm</name>
    <dbReference type="NCBI Taxonomy" id="29170"/>
    <lineage>
        <taxon>Eukaryota</taxon>
        <taxon>Metazoa</taxon>
        <taxon>Ecdysozoa</taxon>
        <taxon>Nematoda</taxon>
        <taxon>Chromadorea</taxon>
        <taxon>Rhabditida</taxon>
        <taxon>Rhabditina</taxon>
        <taxon>Rhabditomorpha</taxon>
        <taxon>Strongyloidea</taxon>
        <taxon>Ancylostomatidae</taxon>
        <taxon>Ancylostomatinae</taxon>
        <taxon>Ancylostoma</taxon>
    </lineage>
</organism>
<protein>
    <submittedName>
        <fullName evidence="1">Uncharacterized protein</fullName>
    </submittedName>
</protein>
<proteinExistence type="predicted"/>
<reference evidence="1 2" key="1">
    <citation type="submission" date="2014-10" db="EMBL/GenBank/DDBJ databases">
        <title>Draft genome of the hookworm Ancylostoma caninum.</title>
        <authorList>
            <person name="Mitreva M."/>
        </authorList>
    </citation>
    <scope>NUCLEOTIDE SEQUENCE [LARGE SCALE GENOMIC DNA]</scope>
    <source>
        <strain evidence="1 2">Baltimore</strain>
    </source>
</reference>
<accession>A0A368FWR3</accession>
<dbReference type="EMBL" id="JOJR01000610">
    <property type="protein sequence ID" value="RCN35928.1"/>
    <property type="molecule type" value="Genomic_DNA"/>
</dbReference>
<keyword evidence="2" id="KW-1185">Reference proteome</keyword>
<name>A0A368FWR3_ANCCA</name>
<evidence type="ECO:0000313" key="1">
    <source>
        <dbReference type="EMBL" id="RCN35928.1"/>
    </source>
</evidence>
<comment type="caution">
    <text evidence="1">The sequence shown here is derived from an EMBL/GenBank/DDBJ whole genome shotgun (WGS) entry which is preliminary data.</text>
</comment>